<reference evidence="1 2" key="1">
    <citation type="journal article" date="2000" name="DNA Res.">
        <title>Complete genome structure of the nitrogen-fixing symbiotic bacterium Mesorhizobium loti.</title>
        <authorList>
            <person name="Kaneko T."/>
            <person name="Nakamura Y."/>
            <person name="Sato S."/>
            <person name="Asamizu E."/>
            <person name="Kato T."/>
            <person name="Sasamoto S."/>
            <person name="Watanabe A."/>
            <person name="Idesawa K."/>
            <person name="Ishikawa A."/>
            <person name="Kawashima K."/>
            <person name="Kimura T."/>
            <person name="Kishida Y."/>
            <person name="Kiyokawa C."/>
            <person name="Kohara M."/>
            <person name="Matsumoto M."/>
            <person name="Matsuno A."/>
            <person name="Mochizuki Y."/>
            <person name="Nakayama S."/>
            <person name="Nakazaki N."/>
            <person name="Shimpo S."/>
            <person name="Sugimoto M."/>
            <person name="Takeuchi C."/>
            <person name="Yamada M."/>
            <person name="Tabata S."/>
        </authorList>
    </citation>
    <scope>NUCLEOTIDE SEQUENCE [LARGE SCALE GENOMIC DNA]</scope>
    <source>
        <strain evidence="2">LMG 29417 / CECT 9101 / MAFF 303099</strain>
        <plasmid evidence="1 2">pMLb</plasmid>
    </source>
</reference>
<dbReference type="EMBL" id="AP003017">
    <property type="protein sequence ID" value="BAB54761.1"/>
    <property type="molecule type" value="Genomic_DNA"/>
</dbReference>
<evidence type="ECO:0000313" key="1">
    <source>
        <dbReference type="EMBL" id="BAB54761.1"/>
    </source>
</evidence>
<sequence>MAEGGFPQANLKVHGWGKKACARAHIGGPVRAYGLWRDLSKDEDYPLMVWAFAKKELATPQ</sequence>
<keyword evidence="1" id="KW-0614">Plasmid</keyword>
<organism evidence="1 2">
    <name type="scientific">Mesorhizobium japonicum (strain LMG 29417 / CECT 9101 / MAFF 303099)</name>
    <name type="common">Mesorhizobium loti (strain MAFF 303099)</name>
    <dbReference type="NCBI Taxonomy" id="266835"/>
    <lineage>
        <taxon>Bacteria</taxon>
        <taxon>Pseudomonadati</taxon>
        <taxon>Pseudomonadota</taxon>
        <taxon>Alphaproteobacteria</taxon>
        <taxon>Hyphomicrobiales</taxon>
        <taxon>Phyllobacteriaceae</taxon>
        <taxon>Mesorhizobium</taxon>
    </lineage>
</organism>
<geneLocation type="plasmid" evidence="1 2">
    <name>pMLb</name>
</geneLocation>
<dbReference type="AlphaFoldDB" id="Q98P94"/>
<dbReference type="Proteomes" id="UP000000552">
    <property type="component" value="Plasmid pMLb"/>
</dbReference>
<gene>
    <name evidence="1" type="ordered locus">msr9559</name>
</gene>
<dbReference type="HOGENOM" id="CLU_2919612_0_0_5"/>
<accession>Q98P94</accession>
<protein>
    <submittedName>
        <fullName evidence="1">Msr9559 protein</fullName>
    </submittedName>
</protein>
<dbReference type="KEGG" id="mlo:msr9559"/>
<name>Q98P94_RHILO</name>
<proteinExistence type="predicted"/>
<evidence type="ECO:0000313" key="2">
    <source>
        <dbReference type="Proteomes" id="UP000000552"/>
    </source>
</evidence>